<dbReference type="SMART" id="SM00671">
    <property type="entry name" value="SEL1"/>
    <property type="match status" value="9"/>
</dbReference>
<dbReference type="SUPFAM" id="SSF81901">
    <property type="entry name" value="HCP-like"/>
    <property type="match status" value="2"/>
</dbReference>
<comment type="caution">
    <text evidence="3">The sequence shown here is derived from an EMBL/GenBank/DDBJ whole genome shotgun (WGS) entry which is preliminary data.</text>
</comment>
<dbReference type="PANTHER" id="PTHR13891:SF1">
    <property type="entry name" value="CYTOCHROME C OXIDASE ASSEMBLY FACTOR 7"/>
    <property type="match status" value="1"/>
</dbReference>
<evidence type="ECO:0000256" key="2">
    <source>
        <dbReference type="ARBA" id="ARBA00022737"/>
    </source>
</evidence>
<reference evidence="3 4" key="1">
    <citation type="submission" date="2021-04" db="EMBL/GenBank/DDBJ databases">
        <title>Genome analysis of Polyangium sp.</title>
        <authorList>
            <person name="Li Y."/>
            <person name="Wang J."/>
        </authorList>
    </citation>
    <scope>NUCLEOTIDE SEQUENCE [LARGE SCALE GENOMIC DNA]</scope>
    <source>
        <strain evidence="3 4">SDU14</strain>
    </source>
</reference>
<protein>
    <submittedName>
        <fullName evidence="3">Sel1 repeat family protein</fullName>
    </submittedName>
</protein>
<organism evidence="3 4">
    <name type="scientific">Polyangium jinanense</name>
    <dbReference type="NCBI Taxonomy" id="2829994"/>
    <lineage>
        <taxon>Bacteria</taxon>
        <taxon>Pseudomonadati</taxon>
        <taxon>Myxococcota</taxon>
        <taxon>Polyangia</taxon>
        <taxon>Polyangiales</taxon>
        <taxon>Polyangiaceae</taxon>
        <taxon>Polyangium</taxon>
    </lineage>
</organism>
<comment type="similarity">
    <text evidence="1">Belongs to the hcp beta-lactamase family.</text>
</comment>
<keyword evidence="2" id="KW-0677">Repeat</keyword>
<keyword evidence="4" id="KW-1185">Reference proteome</keyword>
<accession>A0A9X4AS83</accession>
<evidence type="ECO:0000256" key="1">
    <source>
        <dbReference type="ARBA" id="ARBA00008486"/>
    </source>
</evidence>
<dbReference type="InterPro" id="IPR006597">
    <property type="entry name" value="Sel1-like"/>
</dbReference>
<proteinExistence type="inferred from homology"/>
<gene>
    <name evidence="3" type="ORF">KEG57_20390</name>
</gene>
<evidence type="ECO:0000313" key="4">
    <source>
        <dbReference type="Proteomes" id="UP001151081"/>
    </source>
</evidence>
<dbReference type="RefSeq" id="WP_272458706.1">
    <property type="nucleotide sequence ID" value="NZ_JAGTJJ010000010.1"/>
</dbReference>
<dbReference type="EMBL" id="JAGTJJ010000010">
    <property type="protein sequence ID" value="MDC3982883.1"/>
    <property type="molecule type" value="Genomic_DNA"/>
</dbReference>
<evidence type="ECO:0000313" key="3">
    <source>
        <dbReference type="EMBL" id="MDC3982883.1"/>
    </source>
</evidence>
<name>A0A9X4AS83_9BACT</name>
<dbReference type="Proteomes" id="UP001151081">
    <property type="component" value="Unassembled WGS sequence"/>
</dbReference>
<sequence length="425" mass="45982">MRGKAGRRDVRRAEAVFRKACDGNDLAACHELGALFLEGLPRDDDASVALQRKACDAGYLPACGHLAALFLTDGAMRIRVEKEADVRAAVSLAQKACEGGYARACTVLGNVHRKGKVLPRNHALAKQMLERGCDGGDRRGCAIASILYENGWDGEQPDKERAATLSRKAFELLQKDCAEELDSCSTLAAWHAKGFGTAVDPEKQRSVLRDACDRGDSASCVELGALLEQDKRKDIDGAVALYRRACDDGYGSGCGKLGNMHYRGLGVPRDDKRYDELLHRACDLGHAQSCSWLGTRFADGMGTTKDPAKAMALYRRACGLGNPMGCRDVGEALLGTDTHGIPSKEAHAEALRLLVFSCDEGDHFACFYAAWVHDLGVGVPKNHGKAEDFAKTACALGSGPACVWLKAPDRAWRPEWIDFVKPTKK</sequence>
<dbReference type="InterPro" id="IPR011990">
    <property type="entry name" value="TPR-like_helical_dom_sf"/>
</dbReference>
<dbReference type="PANTHER" id="PTHR13891">
    <property type="entry name" value="CYTOCHROME C OXIDASE ASSEMBLY FACTOR 7"/>
    <property type="match status" value="1"/>
</dbReference>
<dbReference type="Pfam" id="PF08238">
    <property type="entry name" value="Sel1"/>
    <property type="match status" value="8"/>
</dbReference>
<dbReference type="Gene3D" id="1.25.40.10">
    <property type="entry name" value="Tetratricopeptide repeat domain"/>
    <property type="match status" value="2"/>
</dbReference>
<dbReference type="AlphaFoldDB" id="A0A9X4AS83"/>
<dbReference type="InterPro" id="IPR040239">
    <property type="entry name" value="HcpB-like"/>
</dbReference>